<dbReference type="OrthoDB" id="435038at2759"/>
<evidence type="ECO:0000256" key="1">
    <source>
        <dbReference type="ARBA" id="ARBA00007598"/>
    </source>
</evidence>
<evidence type="ECO:0000259" key="2">
    <source>
        <dbReference type="Pfam" id="PF14833"/>
    </source>
</evidence>
<dbReference type="STRING" id="1196081.A0A364L0N9"/>
<accession>A0A364L0N9</accession>
<dbReference type="AlphaFoldDB" id="A0A364L0N9"/>
<dbReference type="Pfam" id="PF14833">
    <property type="entry name" value="NAD_binding_11"/>
    <property type="match status" value="1"/>
</dbReference>
<feature type="domain" description="3-hydroxyisobutyrate dehydrogenase-like NAD-binding" evidence="2">
    <location>
        <begin position="66"/>
        <end position="174"/>
    </location>
</feature>
<gene>
    <name evidence="3" type="ORF">BHQ10_005370</name>
</gene>
<reference evidence="3 4" key="1">
    <citation type="journal article" date="2017" name="Biotechnol. Biofuels">
        <title>Differential beta-glucosidase expression as a function of carbon source availability in Talaromyces amestolkiae: a genomic and proteomic approach.</title>
        <authorList>
            <person name="de Eugenio L.I."/>
            <person name="Mendez-Liter J.A."/>
            <person name="Nieto-Dominguez M."/>
            <person name="Alonso L."/>
            <person name="Gil-Munoz J."/>
            <person name="Barriuso J."/>
            <person name="Prieto A."/>
            <person name="Martinez M.J."/>
        </authorList>
    </citation>
    <scope>NUCLEOTIDE SEQUENCE [LARGE SCALE GENOMIC DNA]</scope>
    <source>
        <strain evidence="3 4">CIB</strain>
    </source>
</reference>
<dbReference type="InterPro" id="IPR008927">
    <property type="entry name" value="6-PGluconate_DH-like_C_sf"/>
</dbReference>
<dbReference type="Proteomes" id="UP000249363">
    <property type="component" value="Unassembled WGS sequence"/>
</dbReference>
<sequence length="211" mass="22912">MVSQRGATFIAAPVFGPPPSAISGELLMAVAGSNRRALEMLAQAFKGVIAREVMVVSDLPEKALLLKTLGNFIVAGVMEIVSEAHVLAEKSGLDSHLFESFLGKKFGDLVHSDSTRLTTGVYIPEKGQKAWSDLNLAIKDVQHGIDCAQAVGTRLKVAEVAMEHLKRAKEYSNNNNERSLDSSSLYGVIRQDAGLDFRNDIVMSRPEEKET</sequence>
<protein>
    <recommendedName>
        <fullName evidence="2">3-hydroxyisobutyrate dehydrogenase-like NAD-binding domain-containing protein</fullName>
    </recommendedName>
</protein>
<dbReference type="SUPFAM" id="SSF48179">
    <property type="entry name" value="6-phosphogluconate dehydrogenase C-terminal domain-like"/>
    <property type="match status" value="1"/>
</dbReference>
<dbReference type="GeneID" id="63794586"/>
<dbReference type="PANTHER" id="PTHR43580:SF8">
    <property type="entry name" value="6-PHOSPHOGLUCONATE DEHYDROGENASE NADP-BINDING DOMAIN-CONTAINING PROTEIN-RELATED"/>
    <property type="match status" value="1"/>
</dbReference>
<dbReference type="PANTHER" id="PTHR43580">
    <property type="entry name" value="OXIDOREDUCTASE GLYR1-RELATED"/>
    <property type="match status" value="1"/>
</dbReference>
<dbReference type="GO" id="GO:0051287">
    <property type="term" value="F:NAD binding"/>
    <property type="evidence" value="ECO:0007669"/>
    <property type="project" value="InterPro"/>
</dbReference>
<comment type="caution">
    <text evidence="3">The sequence shown here is derived from an EMBL/GenBank/DDBJ whole genome shotgun (WGS) entry which is preliminary data.</text>
</comment>
<organism evidence="3 4">
    <name type="scientific">Talaromyces amestolkiae</name>
    <dbReference type="NCBI Taxonomy" id="1196081"/>
    <lineage>
        <taxon>Eukaryota</taxon>
        <taxon>Fungi</taxon>
        <taxon>Dikarya</taxon>
        <taxon>Ascomycota</taxon>
        <taxon>Pezizomycotina</taxon>
        <taxon>Eurotiomycetes</taxon>
        <taxon>Eurotiomycetidae</taxon>
        <taxon>Eurotiales</taxon>
        <taxon>Trichocomaceae</taxon>
        <taxon>Talaromyces</taxon>
        <taxon>Talaromyces sect. Talaromyces</taxon>
    </lineage>
</organism>
<dbReference type="Gene3D" id="1.10.1040.10">
    <property type="entry name" value="N-(1-d-carboxylethyl)-l-norvaline Dehydrogenase, domain 2"/>
    <property type="match status" value="1"/>
</dbReference>
<dbReference type="EMBL" id="MIKG01000009">
    <property type="protein sequence ID" value="RAO69358.1"/>
    <property type="molecule type" value="Genomic_DNA"/>
</dbReference>
<proteinExistence type="inferred from homology"/>
<keyword evidence="4" id="KW-1185">Reference proteome</keyword>
<name>A0A364L0N9_TALAM</name>
<evidence type="ECO:0000313" key="3">
    <source>
        <dbReference type="EMBL" id="RAO69358.1"/>
    </source>
</evidence>
<dbReference type="InterPro" id="IPR051265">
    <property type="entry name" value="HIBADH-related_NP60_sf"/>
</dbReference>
<dbReference type="RefSeq" id="XP_040733874.1">
    <property type="nucleotide sequence ID" value="XM_040877839.1"/>
</dbReference>
<dbReference type="InterPro" id="IPR029154">
    <property type="entry name" value="HIBADH-like_NADP-bd"/>
</dbReference>
<evidence type="ECO:0000313" key="4">
    <source>
        <dbReference type="Proteomes" id="UP000249363"/>
    </source>
</evidence>
<comment type="similarity">
    <text evidence="1">Belongs to the HIBADH-related family. NP60 subfamily.</text>
</comment>
<dbReference type="InterPro" id="IPR013328">
    <property type="entry name" value="6PGD_dom2"/>
</dbReference>